<protein>
    <submittedName>
        <fullName evidence="2">Uncharacterized protein</fullName>
    </submittedName>
</protein>
<name>A0A164FED8_9CRUS</name>
<sequence>FVEAWHRWFNKRCVHAHLNVWDFIDEMKEAEESKSRDFEAAENGEVIGRGSTKALQKRNRKIARNAERLEDGQLTIRECLETTRKTFNIQIRADEEANENGEQLYEGVLSDDSLPEVPQRRQRFPAGVRVPYNHQRAMERNERAEARRNRGELRPETPPGRPESPPARPESPPVRP</sequence>
<comment type="caution">
    <text evidence="2">The sequence shown here is derived from an EMBL/GenBank/DDBJ whole genome shotgun (WGS) entry which is preliminary data.</text>
</comment>
<feature type="non-terminal residue" evidence="2">
    <location>
        <position position="176"/>
    </location>
</feature>
<feature type="compositionally biased region" description="Pro residues" evidence="1">
    <location>
        <begin position="156"/>
        <end position="176"/>
    </location>
</feature>
<keyword evidence="3" id="KW-1185">Reference proteome</keyword>
<gene>
    <name evidence="2" type="ORF">APZ42_007261</name>
</gene>
<feature type="region of interest" description="Disordered" evidence="1">
    <location>
        <begin position="108"/>
        <end position="176"/>
    </location>
</feature>
<dbReference type="EMBL" id="LRGB01020396">
    <property type="protein sequence ID" value="KZR97712.1"/>
    <property type="molecule type" value="Genomic_DNA"/>
</dbReference>
<proteinExistence type="predicted"/>
<evidence type="ECO:0000313" key="3">
    <source>
        <dbReference type="Proteomes" id="UP000076858"/>
    </source>
</evidence>
<dbReference type="Proteomes" id="UP000076858">
    <property type="component" value="Unassembled WGS sequence"/>
</dbReference>
<dbReference type="AlphaFoldDB" id="A0A164FED8"/>
<reference evidence="2 3" key="1">
    <citation type="submission" date="2016-03" db="EMBL/GenBank/DDBJ databases">
        <title>EvidentialGene: Evidence-directed Construction of Genes on Genomes.</title>
        <authorList>
            <person name="Gilbert D.G."/>
            <person name="Choi J.-H."/>
            <person name="Mockaitis K."/>
            <person name="Colbourne J."/>
            <person name="Pfrender M."/>
        </authorList>
    </citation>
    <scope>NUCLEOTIDE SEQUENCE [LARGE SCALE GENOMIC DNA]</scope>
    <source>
        <strain evidence="2 3">Xinb3</strain>
        <tissue evidence="2">Complete organism</tissue>
    </source>
</reference>
<feature type="non-terminal residue" evidence="2">
    <location>
        <position position="1"/>
    </location>
</feature>
<feature type="compositionally biased region" description="Basic and acidic residues" evidence="1">
    <location>
        <begin position="136"/>
        <end position="155"/>
    </location>
</feature>
<accession>A0A164FED8</accession>
<evidence type="ECO:0000313" key="2">
    <source>
        <dbReference type="EMBL" id="KZR97712.1"/>
    </source>
</evidence>
<evidence type="ECO:0000256" key="1">
    <source>
        <dbReference type="SAM" id="MobiDB-lite"/>
    </source>
</evidence>
<organism evidence="2 3">
    <name type="scientific">Daphnia magna</name>
    <dbReference type="NCBI Taxonomy" id="35525"/>
    <lineage>
        <taxon>Eukaryota</taxon>
        <taxon>Metazoa</taxon>
        <taxon>Ecdysozoa</taxon>
        <taxon>Arthropoda</taxon>
        <taxon>Crustacea</taxon>
        <taxon>Branchiopoda</taxon>
        <taxon>Diplostraca</taxon>
        <taxon>Cladocera</taxon>
        <taxon>Anomopoda</taxon>
        <taxon>Daphniidae</taxon>
        <taxon>Daphnia</taxon>
    </lineage>
</organism>